<accession>A0A4Z0CE11</accession>
<evidence type="ECO:0000313" key="4">
    <source>
        <dbReference type="Proteomes" id="UP000297839"/>
    </source>
</evidence>
<feature type="compositionally biased region" description="Basic residues" evidence="2">
    <location>
        <begin position="20"/>
        <end position="30"/>
    </location>
</feature>
<dbReference type="PANTHER" id="PTHR35561">
    <property type="entry name" value="RNA 2',3'-CYCLIC PHOSPHODIESTERASE"/>
    <property type="match status" value="1"/>
</dbReference>
<evidence type="ECO:0000256" key="1">
    <source>
        <dbReference type="ARBA" id="ARBA00022801"/>
    </source>
</evidence>
<evidence type="ECO:0000313" key="3">
    <source>
        <dbReference type="EMBL" id="TFZ08780.1"/>
    </source>
</evidence>
<dbReference type="SUPFAM" id="SSF55144">
    <property type="entry name" value="LigT-like"/>
    <property type="match status" value="1"/>
</dbReference>
<dbReference type="Pfam" id="PF13563">
    <property type="entry name" value="2_5_RNA_ligase2"/>
    <property type="match status" value="1"/>
</dbReference>
<dbReference type="InterPro" id="IPR004175">
    <property type="entry name" value="RNA_CPDase"/>
</dbReference>
<dbReference type="OrthoDB" id="7061261at2"/>
<feature type="region of interest" description="Disordered" evidence="2">
    <location>
        <begin position="1"/>
        <end position="59"/>
    </location>
</feature>
<organism evidence="3 4">
    <name type="scientific">Ramlibacter humi</name>
    <dbReference type="NCBI Taxonomy" id="2530451"/>
    <lineage>
        <taxon>Bacteria</taxon>
        <taxon>Pseudomonadati</taxon>
        <taxon>Pseudomonadota</taxon>
        <taxon>Betaproteobacteria</taxon>
        <taxon>Burkholderiales</taxon>
        <taxon>Comamonadaceae</taxon>
        <taxon>Ramlibacter</taxon>
    </lineage>
</organism>
<dbReference type="GO" id="GO:0004113">
    <property type="term" value="F:2',3'-cyclic-nucleotide 3'-phosphodiesterase activity"/>
    <property type="evidence" value="ECO:0007669"/>
    <property type="project" value="InterPro"/>
</dbReference>
<comment type="caution">
    <text evidence="3">The sequence shown here is derived from an EMBL/GenBank/DDBJ whole genome shotgun (WGS) entry which is preliminary data.</text>
</comment>
<dbReference type="AlphaFoldDB" id="A0A4Z0CE11"/>
<name>A0A4Z0CE11_9BURK</name>
<dbReference type="InterPro" id="IPR009097">
    <property type="entry name" value="Cyclic_Pdiesterase"/>
</dbReference>
<dbReference type="Proteomes" id="UP000297839">
    <property type="component" value="Unassembled WGS sequence"/>
</dbReference>
<keyword evidence="4" id="KW-1185">Reference proteome</keyword>
<dbReference type="EMBL" id="SMLK01000001">
    <property type="protein sequence ID" value="TFZ08780.1"/>
    <property type="molecule type" value="Genomic_DNA"/>
</dbReference>
<dbReference type="GO" id="GO:0008664">
    <property type="term" value="F:RNA 2',3'-cyclic 3'-phosphodiesterase activity"/>
    <property type="evidence" value="ECO:0007669"/>
    <property type="project" value="InterPro"/>
</dbReference>
<evidence type="ECO:0008006" key="5">
    <source>
        <dbReference type="Google" id="ProtNLM"/>
    </source>
</evidence>
<feature type="compositionally biased region" description="Low complexity" evidence="2">
    <location>
        <begin position="8"/>
        <end position="19"/>
    </location>
</feature>
<reference evidence="3 4" key="1">
    <citation type="submission" date="2019-03" db="EMBL/GenBank/DDBJ databases">
        <title>Ramlibacter sp. 18x22-1, whole genome shotgun sequence.</title>
        <authorList>
            <person name="Zhang X."/>
            <person name="Feng G."/>
            <person name="Zhu H."/>
        </authorList>
    </citation>
    <scope>NUCLEOTIDE SEQUENCE [LARGE SCALE GENOMIC DNA]</scope>
    <source>
        <strain evidence="3 4">18x22-1</strain>
    </source>
</reference>
<protein>
    <recommendedName>
        <fullName evidence="5">2'-5' RNA ligase family protein</fullName>
    </recommendedName>
</protein>
<feature type="compositionally biased region" description="Low complexity" evidence="2">
    <location>
        <begin position="35"/>
        <end position="59"/>
    </location>
</feature>
<sequence>MARRAGRAARAVAARAPAGRARHLAARRQRPGVSPDRQAAGRPDAAAGAFGARQPQPGLPLRRPALSRKLLIALRPGRASRDAIQACQDQWTWPEGTWVTPPYCLHLTLACCHATREAEEVLHAALAGVPFQPFRLRLHEVAAWRGKRWPAVFLAQPNHGLDQLRHDVRHALLLAGFPVWREKASWRPHVTLGYDARGARCSAAPPTVDWPVREFFLIHSHDGLHDVLHRYATAPGGLILPSQAPHRTESFISASALQRLQGARWAQPDLFR</sequence>
<dbReference type="Gene3D" id="3.90.1140.10">
    <property type="entry name" value="Cyclic phosphodiesterase"/>
    <property type="match status" value="1"/>
</dbReference>
<dbReference type="PANTHER" id="PTHR35561:SF1">
    <property type="entry name" value="RNA 2',3'-CYCLIC PHOSPHODIESTERASE"/>
    <property type="match status" value="1"/>
</dbReference>
<evidence type="ECO:0000256" key="2">
    <source>
        <dbReference type="SAM" id="MobiDB-lite"/>
    </source>
</evidence>
<keyword evidence="1" id="KW-0378">Hydrolase</keyword>
<proteinExistence type="predicted"/>
<gene>
    <name evidence="3" type="ORF">EZ216_06470</name>
</gene>